<dbReference type="RefSeq" id="WP_115269896.1">
    <property type="nucleotide sequence ID" value="NZ_UGGU01000003.1"/>
</dbReference>
<evidence type="ECO:0000313" key="2">
    <source>
        <dbReference type="EMBL" id="STO31519.1"/>
    </source>
</evidence>
<keyword evidence="3" id="KW-1185">Reference proteome</keyword>
<dbReference type="Proteomes" id="UP000255328">
    <property type="component" value="Unassembled WGS sequence"/>
</dbReference>
<gene>
    <name evidence="2" type="ORF">NCTC10723_00970</name>
</gene>
<keyword evidence="1" id="KW-0812">Transmembrane</keyword>
<feature type="transmembrane region" description="Helical" evidence="1">
    <location>
        <begin position="70"/>
        <end position="92"/>
    </location>
</feature>
<organism evidence="2 3">
    <name type="scientific">Fusobacterium necrogenes</name>
    <dbReference type="NCBI Taxonomy" id="858"/>
    <lineage>
        <taxon>Bacteria</taxon>
        <taxon>Fusobacteriati</taxon>
        <taxon>Fusobacteriota</taxon>
        <taxon>Fusobacteriia</taxon>
        <taxon>Fusobacteriales</taxon>
        <taxon>Fusobacteriaceae</taxon>
        <taxon>Fusobacterium</taxon>
    </lineage>
</organism>
<reference evidence="2 3" key="1">
    <citation type="submission" date="2018-06" db="EMBL/GenBank/DDBJ databases">
        <authorList>
            <consortium name="Pathogen Informatics"/>
            <person name="Doyle S."/>
        </authorList>
    </citation>
    <scope>NUCLEOTIDE SEQUENCE [LARGE SCALE GENOMIC DNA]</scope>
    <source>
        <strain evidence="2 3">NCTC10723</strain>
    </source>
</reference>
<keyword evidence="1" id="KW-1133">Transmembrane helix</keyword>
<dbReference type="AlphaFoldDB" id="A0A377GX34"/>
<feature type="transmembrane region" description="Helical" evidence="1">
    <location>
        <begin position="39"/>
        <end position="58"/>
    </location>
</feature>
<sequence>MTKVFYIIAILSLIISFIKSREKTKMVLKKAWKSFENIMPQFLSIILLIGVMLAVLTPEQISMFLGKESGIMGVIMAAFIGAITLIPGFVAFPLASALLQNGAGITQIAAFVSTLMMVGIVTIPVEIQYFGKKVTIIRNLSAFIFSLVVAMVMGGVL</sequence>
<keyword evidence="1" id="KW-0472">Membrane</keyword>
<feature type="transmembrane region" description="Helical" evidence="1">
    <location>
        <begin position="104"/>
        <end position="125"/>
    </location>
</feature>
<accession>A0A377GX34</accession>
<dbReference type="OrthoDB" id="5465282at2"/>
<dbReference type="EMBL" id="UGGU01000003">
    <property type="protein sequence ID" value="STO31519.1"/>
    <property type="molecule type" value="Genomic_DNA"/>
</dbReference>
<evidence type="ECO:0000256" key="1">
    <source>
        <dbReference type="SAM" id="Phobius"/>
    </source>
</evidence>
<proteinExistence type="predicted"/>
<evidence type="ECO:0000313" key="3">
    <source>
        <dbReference type="Proteomes" id="UP000255328"/>
    </source>
</evidence>
<protein>
    <submittedName>
        <fullName evidence="2">Predicted permease</fullName>
    </submittedName>
</protein>
<feature type="transmembrane region" description="Helical" evidence="1">
    <location>
        <begin position="137"/>
        <end position="156"/>
    </location>
</feature>
<name>A0A377GX34_9FUSO</name>